<sequence length="515" mass="56990">MKTVIEQLLFHGLWKNSLDSMFLIRAQEGDFYIEEINRVLEDIIGVRSADLQGTRLSDLLPTPDSVLERYRQCLDANETIYYEEQGIAPDGSSKYWHTMLVPVRYEDSTFLFGSSRDISDLKETERRLEHARDEAEAANAAKTLFLANMSHELRTPLNGIMGTASLLRQQPYEQETTSQLDLIMRSADSMNRLVEDILDLSKIENHSLRIAPTLDDLRPTLNDVIVLMRGAAEEKGLVCDYRIAPDFPPRVLADKARIRQILTNLLSNAVKFTDQGIIRLTVTFDQRDGNGLLTLTVQDTGIGIPTDKLQHVGTPFFQVHPERNRRHTGSGIGLSVCKSLVRLMAGEFSLDSKPGRGTTASVQLPMSTHAQASAVESNEAAFAPPCPFKVLVAEDNHTNQLIMRRMLQHLGAEVTLAHDGQEAVALACSEPYTLILMDLHMPTLDGIAATHELRAAGVSVPVVAVTASVTQQEQEACHRAGMNGFVDKPVRVDALRRSLASLFPAAETDDTQPQG</sequence>
<evidence type="ECO:0000256" key="8">
    <source>
        <dbReference type="ARBA" id="ARBA00022777"/>
    </source>
</evidence>
<reference evidence="17 18" key="1">
    <citation type="submission" date="2019-04" db="EMBL/GenBank/DDBJ databases">
        <title>Natronospirillum operosus gen. nov., sp. nov., a haloalkaliphilic satellite isolated from decaying biomass of laboratory culture of cyanobacterium Geitlerinema sp. and proposal of Natronospirillaceae fam. nov. and Saccharospirillaceae fam. nov.</title>
        <authorList>
            <person name="Kevbrin V."/>
            <person name="Boltyanskaya Y."/>
            <person name="Koziaeva V."/>
            <person name="Grouzdev D.S."/>
            <person name="Park M."/>
            <person name="Cho J."/>
        </authorList>
    </citation>
    <scope>NUCLEOTIDE SEQUENCE [LARGE SCALE GENOMIC DNA]</scope>
    <source>
        <strain evidence="17 18">G-116</strain>
    </source>
</reference>
<dbReference type="Pfam" id="PF00072">
    <property type="entry name" value="Response_reg"/>
    <property type="match status" value="1"/>
</dbReference>
<evidence type="ECO:0000259" key="14">
    <source>
        <dbReference type="PROSITE" id="PS50109"/>
    </source>
</evidence>
<feature type="domain" description="PAC" evidence="16">
    <location>
        <begin position="80"/>
        <end position="130"/>
    </location>
</feature>
<dbReference type="PROSITE" id="PS50110">
    <property type="entry name" value="RESPONSE_REGULATORY"/>
    <property type="match status" value="1"/>
</dbReference>
<dbReference type="FunFam" id="3.30.565.10:FF:000010">
    <property type="entry name" value="Sensor histidine kinase RcsC"/>
    <property type="match status" value="1"/>
</dbReference>
<dbReference type="SMART" id="SM00387">
    <property type="entry name" value="HATPase_c"/>
    <property type="match status" value="1"/>
</dbReference>
<dbReference type="InterPro" id="IPR035965">
    <property type="entry name" value="PAS-like_dom_sf"/>
</dbReference>
<dbReference type="InterPro" id="IPR003661">
    <property type="entry name" value="HisK_dim/P_dom"/>
</dbReference>
<dbReference type="GO" id="GO:0009927">
    <property type="term" value="F:histidine phosphotransfer kinase activity"/>
    <property type="evidence" value="ECO:0007669"/>
    <property type="project" value="TreeGrafter"/>
</dbReference>
<dbReference type="CDD" id="cd16922">
    <property type="entry name" value="HATPase_EvgS-ArcB-TorS-like"/>
    <property type="match status" value="1"/>
</dbReference>
<keyword evidence="7" id="KW-0547">Nucleotide-binding</keyword>
<evidence type="ECO:0000259" key="16">
    <source>
        <dbReference type="PROSITE" id="PS50113"/>
    </source>
</evidence>
<dbReference type="Gene3D" id="1.10.287.130">
    <property type="match status" value="1"/>
</dbReference>
<dbReference type="Gene3D" id="3.30.450.20">
    <property type="entry name" value="PAS domain"/>
    <property type="match status" value="1"/>
</dbReference>
<dbReference type="FunFam" id="1.10.287.130:FF:000004">
    <property type="entry name" value="Ethylene receptor 1"/>
    <property type="match status" value="1"/>
</dbReference>
<evidence type="ECO:0000256" key="7">
    <source>
        <dbReference type="ARBA" id="ARBA00022741"/>
    </source>
</evidence>
<dbReference type="GO" id="GO:0005524">
    <property type="term" value="F:ATP binding"/>
    <property type="evidence" value="ECO:0007669"/>
    <property type="project" value="UniProtKB-KW"/>
</dbReference>
<accession>A0A4Z0W5C9</accession>
<dbReference type="GO" id="GO:0000155">
    <property type="term" value="F:phosphorelay sensor kinase activity"/>
    <property type="evidence" value="ECO:0007669"/>
    <property type="project" value="InterPro"/>
</dbReference>
<dbReference type="EMBL" id="SRMF01000010">
    <property type="protein sequence ID" value="TGG91079.1"/>
    <property type="molecule type" value="Genomic_DNA"/>
</dbReference>
<dbReference type="Pfam" id="PF00512">
    <property type="entry name" value="HisKA"/>
    <property type="match status" value="1"/>
</dbReference>
<evidence type="ECO:0000256" key="13">
    <source>
        <dbReference type="PROSITE-ProRule" id="PRU00169"/>
    </source>
</evidence>
<dbReference type="Pfam" id="PF08448">
    <property type="entry name" value="PAS_4"/>
    <property type="match status" value="1"/>
</dbReference>
<evidence type="ECO:0000256" key="10">
    <source>
        <dbReference type="ARBA" id="ARBA00022989"/>
    </source>
</evidence>
<evidence type="ECO:0000256" key="11">
    <source>
        <dbReference type="ARBA" id="ARBA00023012"/>
    </source>
</evidence>
<keyword evidence="6" id="KW-0812">Transmembrane</keyword>
<dbReference type="SUPFAM" id="SSF52172">
    <property type="entry name" value="CheY-like"/>
    <property type="match status" value="1"/>
</dbReference>
<dbReference type="NCBIfam" id="TIGR00229">
    <property type="entry name" value="sensory_box"/>
    <property type="match status" value="1"/>
</dbReference>
<evidence type="ECO:0000256" key="5">
    <source>
        <dbReference type="ARBA" id="ARBA00022679"/>
    </source>
</evidence>
<comment type="catalytic activity">
    <reaction evidence="1">
        <text>ATP + protein L-histidine = ADP + protein N-phospho-L-histidine.</text>
        <dbReference type="EC" id="2.7.13.3"/>
    </reaction>
</comment>
<dbReference type="SMART" id="SM00388">
    <property type="entry name" value="HisKA"/>
    <property type="match status" value="1"/>
</dbReference>
<protein>
    <recommendedName>
        <fullName evidence="3">histidine kinase</fullName>
        <ecNumber evidence="3">2.7.13.3</ecNumber>
    </recommendedName>
</protein>
<dbReference type="InterPro" id="IPR011006">
    <property type="entry name" value="CheY-like_superfamily"/>
</dbReference>
<gene>
    <name evidence="17" type="ORF">E4656_16935</name>
</gene>
<dbReference type="InterPro" id="IPR000014">
    <property type="entry name" value="PAS"/>
</dbReference>
<dbReference type="OrthoDB" id="5555669at2"/>
<dbReference type="InterPro" id="IPR003594">
    <property type="entry name" value="HATPase_dom"/>
</dbReference>
<feature type="domain" description="Histidine kinase" evidence="14">
    <location>
        <begin position="148"/>
        <end position="368"/>
    </location>
</feature>
<keyword evidence="10" id="KW-1133">Transmembrane helix</keyword>
<evidence type="ECO:0000313" key="17">
    <source>
        <dbReference type="EMBL" id="TGG91079.1"/>
    </source>
</evidence>
<evidence type="ECO:0000259" key="15">
    <source>
        <dbReference type="PROSITE" id="PS50110"/>
    </source>
</evidence>
<keyword evidence="5" id="KW-0808">Transferase</keyword>
<feature type="domain" description="Response regulatory" evidence="15">
    <location>
        <begin position="389"/>
        <end position="503"/>
    </location>
</feature>
<dbReference type="SMART" id="SM00448">
    <property type="entry name" value="REC"/>
    <property type="match status" value="1"/>
</dbReference>
<feature type="modified residue" description="4-aspartylphosphate" evidence="13">
    <location>
        <position position="438"/>
    </location>
</feature>
<dbReference type="InterPro" id="IPR036890">
    <property type="entry name" value="HATPase_C_sf"/>
</dbReference>
<evidence type="ECO:0000256" key="3">
    <source>
        <dbReference type="ARBA" id="ARBA00012438"/>
    </source>
</evidence>
<evidence type="ECO:0000256" key="2">
    <source>
        <dbReference type="ARBA" id="ARBA00004370"/>
    </source>
</evidence>
<name>A0A4Z0W5C9_9GAMM</name>
<dbReference type="PROSITE" id="PS50113">
    <property type="entry name" value="PAC"/>
    <property type="match status" value="1"/>
</dbReference>
<evidence type="ECO:0000256" key="9">
    <source>
        <dbReference type="ARBA" id="ARBA00022840"/>
    </source>
</evidence>
<evidence type="ECO:0000256" key="6">
    <source>
        <dbReference type="ARBA" id="ARBA00022692"/>
    </source>
</evidence>
<dbReference type="InterPro" id="IPR013656">
    <property type="entry name" value="PAS_4"/>
</dbReference>
<dbReference type="EC" id="2.7.13.3" evidence="3"/>
<dbReference type="InterPro" id="IPR005467">
    <property type="entry name" value="His_kinase_dom"/>
</dbReference>
<organism evidence="17 18">
    <name type="scientific">Natronospirillum operosum</name>
    <dbReference type="NCBI Taxonomy" id="2759953"/>
    <lineage>
        <taxon>Bacteria</taxon>
        <taxon>Pseudomonadati</taxon>
        <taxon>Pseudomonadota</taxon>
        <taxon>Gammaproteobacteria</taxon>
        <taxon>Oceanospirillales</taxon>
        <taxon>Natronospirillaceae</taxon>
        <taxon>Natronospirillum</taxon>
    </lineage>
</organism>
<dbReference type="InterPro" id="IPR004358">
    <property type="entry name" value="Sig_transdc_His_kin-like_C"/>
</dbReference>
<dbReference type="SUPFAM" id="SSF55785">
    <property type="entry name" value="PYP-like sensor domain (PAS domain)"/>
    <property type="match status" value="1"/>
</dbReference>
<dbReference type="Proteomes" id="UP000297475">
    <property type="component" value="Unassembled WGS sequence"/>
</dbReference>
<comment type="caution">
    <text evidence="17">The sequence shown here is derived from an EMBL/GenBank/DDBJ whole genome shotgun (WGS) entry which is preliminary data.</text>
</comment>
<comment type="subcellular location">
    <subcellularLocation>
        <location evidence="2">Membrane</location>
    </subcellularLocation>
</comment>
<dbReference type="PRINTS" id="PR00344">
    <property type="entry name" value="BCTRLSENSOR"/>
</dbReference>
<dbReference type="CDD" id="cd00082">
    <property type="entry name" value="HisKA"/>
    <property type="match status" value="1"/>
</dbReference>
<keyword evidence="9" id="KW-0067">ATP-binding</keyword>
<dbReference type="Gene3D" id="3.30.565.10">
    <property type="entry name" value="Histidine kinase-like ATPase, C-terminal domain"/>
    <property type="match status" value="1"/>
</dbReference>
<keyword evidence="11" id="KW-0902">Two-component regulatory system</keyword>
<dbReference type="AlphaFoldDB" id="A0A4Z0W5C9"/>
<evidence type="ECO:0000313" key="18">
    <source>
        <dbReference type="Proteomes" id="UP000297475"/>
    </source>
</evidence>
<keyword evidence="12" id="KW-0472">Membrane</keyword>
<dbReference type="PANTHER" id="PTHR43047">
    <property type="entry name" value="TWO-COMPONENT HISTIDINE PROTEIN KINASE"/>
    <property type="match status" value="1"/>
</dbReference>
<dbReference type="CDD" id="cd00130">
    <property type="entry name" value="PAS"/>
    <property type="match status" value="1"/>
</dbReference>
<dbReference type="SUPFAM" id="SSF55874">
    <property type="entry name" value="ATPase domain of HSP90 chaperone/DNA topoisomerase II/histidine kinase"/>
    <property type="match status" value="1"/>
</dbReference>
<dbReference type="RefSeq" id="WP_135484501.1">
    <property type="nucleotide sequence ID" value="NZ_SRMF01000010.1"/>
</dbReference>
<dbReference type="PANTHER" id="PTHR43047:SF72">
    <property type="entry name" value="OSMOSENSING HISTIDINE PROTEIN KINASE SLN1"/>
    <property type="match status" value="1"/>
</dbReference>
<dbReference type="PROSITE" id="PS50109">
    <property type="entry name" value="HIS_KIN"/>
    <property type="match status" value="1"/>
</dbReference>
<dbReference type="InterPro" id="IPR001789">
    <property type="entry name" value="Sig_transdc_resp-reg_receiver"/>
</dbReference>
<evidence type="ECO:0000256" key="1">
    <source>
        <dbReference type="ARBA" id="ARBA00000085"/>
    </source>
</evidence>
<dbReference type="InterPro" id="IPR000700">
    <property type="entry name" value="PAS-assoc_C"/>
</dbReference>
<evidence type="ECO:0000256" key="12">
    <source>
        <dbReference type="ARBA" id="ARBA00023136"/>
    </source>
</evidence>
<dbReference type="SUPFAM" id="SSF47384">
    <property type="entry name" value="Homodimeric domain of signal transducing histidine kinase"/>
    <property type="match status" value="1"/>
</dbReference>
<keyword evidence="4 13" id="KW-0597">Phosphoprotein</keyword>
<dbReference type="Gene3D" id="3.40.50.2300">
    <property type="match status" value="1"/>
</dbReference>
<dbReference type="InterPro" id="IPR036097">
    <property type="entry name" value="HisK_dim/P_sf"/>
</dbReference>
<evidence type="ECO:0000256" key="4">
    <source>
        <dbReference type="ARBA" id="ARBA00022553"/>
    </source>
</evidence>
<keyword evidence="8" id="KW-0418">Kinase</keyword>
<dbReference type="Pfam" id="PF02518">
    <property type="entry name" value="HATPase_c"/>
    <property type="match status" value="1"/>
</dbReference>
<keyword evidence="18" id="KW-1185">Reference proteome</keyword>
<proteinExistence type="predicted"/>
<dbReference type="CDD" id="cd17546">
    <property type="entry name" value="REC_hyHK_CKI1_RcsC-like"/>
    <property type="match status" value="1"/>
</dbReference>
<dbReference type="GO" id="GO:0005886">
    <property type="term" value="C:plasma membrane"/>
    <property type="evidence" value="ECO:0007669"/>
    <property type="project" value="TreeGrafter"/>
</dbReference>